<gene>
    <name evidence="2" type="ORF">Plil01_000106300</name>
</gene>
<feature type="compositionally biased region" description="Basic and acidic residues" evidence="1">
    <location>
        <begin position="183"/>
        <end position="201"/>
    </location>
</feature>
<name>A0A9W6TBP1_9STRA</name>
<dbReference type="Proteomes" id="UP001165083">
    <property type="component" value="Unassembled WGS sequence"/>
</dbReference>
<dbReference type="AlphaFoldDB" id="A0A9W6TBP1"/>
<accession>A0A9W6TBP1</accession>
<reference evidence="2" key="1">
    <citation type="submission" date="2023-04" db="EMBL/GenBank/DDBJ databases">
        <title>Phytophthora lilii NBRC 32176.</title>
        <authorList>
            <person name="Ichikawa N."/>
            <person name="Sato H."/>
            <person name="Tonouchi N."/>
        </authorList>
    </citation>
    <scope>NUCLEOTIDE SEQUENCE</scope>
    <source>
        <strain evidence="2">NBRC 32176</strain>
    </source>
</reference>
<feature type="compositionally biased region" description="Acidic residues" evidence="1">
    <location>
        <begin position="312"/>
        <end position="321"/>
    </location>
</feature>
<feature type="compositionally biased region" description="Polar residues" evidence="1">
    <location>
        <begin position="247"/>
        <end position="256"/>
    </location>
</feature>
<dbReference type="EMBL" id="BSXW01000034">
    <property type="protein sequence ID" value="GMF10233.1"/>
    <property type="molecule type" value="Genomic_DNA"/>
</dbReference>
<feature type="compositionally biased region" description="Basic and acidic residues" evidence="1">
    <location>
        <begin position="220"/>
        <end position="246"/>
    </location>
</feature>
<comment type="caution">
    <text evidence="2">The sequence shown here is derived from an EMBL/GenBank/DDBJ whole genome shotgun (WGS) entry which is preliminary data.</text>
</comment>
<organism evidence="2 3">
    <name type="scientific">Phytophthora lilii</name>
    <dbReference type="NCBI Taxonomy" id="2077276"/>
    <lineage>
        <taxon>Eukaryota</taxon>
        <taxon>Sar</taxon>
        <taxon>Stramenopiles</taxon>
        <taxon>Oomycota</taxon>
        <taxon>Peronosporomycetes</taxon>
        <taxon>Peronosporales</taxon>
        <taxon>Peronosporaceae</taxon>
        <taxon>Phytophthora</taxon>
    </lineage>
</organism>
<dbReference type="OrthoDB" id="127278at2759"/>
<feature type="compositionally biased region" description="Basic and acidic residues" evidence="1">
    <location>
        <begin position="144"/>
        <end position="175"/>
    </location>
</feature>
<evidence type="ECO:0000313" key="2">
    <source>
        <dbReference type="EMBL" id="GMF10233.1"/>
    </source>
</evidence>
<evidence type="ECO:0000256" key="1">
    <source>
        <dbReference type="SAM" id="MobiDB-lite"/>
    </source>
</evidence>
<feature type="region of interest" description="Disordered" evidence="1">
    <location>
        <begin position="103"/>
        <end position="399"/>
    </location>
</feature>
<keyword evidence="3" id="KW-1185">Reference proteome</keyword>
<feature type="compositionally biased region" description="Basic and acidic residues" evidence="1">
    <location>
        <begin position="322"/>
        <end position="336"/>
    </location>
</feature>
<protein>
    <submittedName>
        <fullName evidence="2">Unnamed protein product</fullName>
    </submittedName>
</protein>
<feature type="region of interest" description="Disordered" evidence="1">
    <location>
        <begin position="422"/>
        <end position="442"/>
    </location>
</feature>
<feature type="compositionally biased region" description="Low complexity" evidence="1">
    <location>
        <begin position="433"/>
        <end position="442"/>
    </location>
</feature>
<proteinExistence type="predicted"/>
<dbReference type="SUPFAM" id="SSF50729">
    <property type="entry name" value="PH domain-like"/>
    <property type="match status" value="1"/>
</dbReference>
<evidence type="ECO:0000313" key="3">
    <source>
        <dbReference type="Proteomes" id="UP001165083"/>
    </source>
</evidence>
<sequence length="442" mass="50689">MLVNGVDISMLEGWMIKINSNPSFFGKNLNRRWFKVGFVPGLGSEKKLVISYSSSKCVPSCANLVQQIVSPSRTLRLKGETAVEHRLWSDSLYKLCNPPPKSATAVIETAQSAEPRRERTPRRTQKEAKQADDEEDQRHHRRQSDRESERERRPPAHDNREREKRSARSNRQRDPSDDEESDRDSHQRDFDRDRSRRPRGDYDDDDLRKRRSSTPNIRESGQEKRQEREPSRHSPPRYERQGDNTKSRVSQSASSRRPSEHESSDNDSSEDDRADSPRPSTNSSIRSLLVAQIKAGSSFEADTAQCKNVISDSEDEDDEEYQLEKKTEDPEEESPREPITSSTNAIDDESYPDEIKLMNPEFSERLAIAEPPSRRKNSDYFDSDEENEKIVLPPTKNANVPIDNKVLISHVTADNNFVHDDWDAEEEEPSSPTPALESAFPV</sequence>